<accession>A0A0B2Q1E0</accession>
<dbReference type="EMBL" id="KN662248">
    <property type="protein sequence ID" value="KHN13758.1"/>
    <property type="molecule type" value="Genomic_DNA"/>
</dbReference>
<sequence length="95" mass="10966">MFISCYSSSCKRTLSLQYAVIFILYAPAIYVWHNSTKERCSVMITTFKFELSYLFKTTGSAHGSCQDSNVIEYRSNRNKHDPKGTCKDPRTCWTT</sequence>
<keyword evidence="1" id="KW-0472">Membrane</keyword>
<dbReference type="Proteomes" id="UP000053555">
    <property type="component" value="Unassembled WGS sequence"/>
</dbReference>
<keyword evidence="1" id="KW-0812">Transmembrane</keyword>
<reference evidence="2" key="1">
    <citation type="submission" date="2014-07" db="EMBL/GenBank/DDBJ databases">
        <title>Identification of a novel salt tolerance gene in wild soybean by whole-genome sequencing.</title>
        <authorList>
            <person name="Lam H.-M."/>
            <person name="Qi X."/>
            <person name="Li M.-W."/>
            <person name="Liu X."/>
            <person name="Xie M."/>
            <person name="Ni M."/>
            <person name="Xu X."/>
        </authorList>
    </citation>
    <scope>NUCLEOTIDE SEQUENCE [LARGE SCALE GENOMIC DNA]</scope>
    <source>
        <tissue evidence="2">Root</tissue>
    </source>
</reference>
<organism evidence="2">
    <name type="scientific">Glycine soja</name>
    <name type="common">Wild soybean</name>
    <dbReference type="NCBI Taxonomy" id="3848"/>
    <lineage>
        <taxon>Eukaryota</taxon>
        <taxon>Viridiplantae</taxon>
        <taxon>Streptophyta</taxon>
        <taxon>Embryophyta</taxon>
        <taxon>Tracheophyta</taxon>
        <taxon>Spermatophyta</taxon>
        <taxon>Magnoliopsida</taxon>
        <taxon>eudicotyledons</taxon>
        <taxon>Gunneridae</taxon>
        <taxon>Pentapetalae</taxon>
        <taxon>rosids</taxon>
        <taxon>fabids</taxon>
        <taxon>Fabales</taxon>
        <taxon>Fabaceae</taxon>
        <taxon>Papilionoideae</taxon>
        <taxon>50 kb inversion clade</taxon>
        <taxon>NPAAA clade</taxon>
        <taxon>indigoferoid/millettioid clade</taxon>
        <taxon>Phaseoleae</taxon>
        <taxon>Glycine</taxon>
        <taxon>Glycine subgen. Soja</taxon>
    </lineage>
</organism>
<evidence type="ECO:0000256" key="1">
    <source>
        <dbReference type="SAM" id="Phobius"/>
    </source>
</evidence>
<protein>
    <submittedName>
        <fullName evidence="2">Uncharacterized protein</fullName>
    </submittedName>
</protein>
<keyword evidence="1" id="KW-1133">Transmembrane helix</keyword>
<dbReference type="AlphaFoldDB" id="A0A0B2Q1E0"/>
<gene>
    <name evidence="2" type="ORF">glysoja_046170</name>
</gene>
<evidence type="ECO:0000313" key="2">
    <source>
        <dbReference type="EMBL" id="KHN13758.1"/>
    </source>
</evidence>
<name>A0A0B2Q1E0_GLYSO</name>
<feature type="transmembrane region" description="Helical" evidence="1">
    <location>
        <begin position="16"/>
        <end position="33"/>
    </location>
</feature>
<proteinExistence type="predicted"/>